<dbReference type="SUPFAM" id="SSF48019">
    <property type="entry name" value="post-AAA+ oligomerization domain-like"/>
    <property type="match status" value="1"/>
</dbReference>
<comment type="similarity">
    <text evidence="6">Belongs to the DNA polymerase HolA subunit family.</text>
</comment>
<dbReference type="InterPro" id="IPR005790">
    <property type="entry name" value="DNA_polIII_delta"/>
</dbReference>
<accession>A0ABZ0UVT9</accession>
<dbReference type="PANTHER" id="PTHR34388:SF1">
    <property type="entry name" value="DNA POLYMERASE III SUBUNIT DELTA"/>
    <property type="match status" value="1"/>
</dbReference>
<dbReference type="PANTHER" id="PTHR34388">
    <property type="entry name" value="DNA POLYMERASE III SUBUNIT DELTA"/>
    <property type="match status" value="1"/>
</dbReference>
<keyword evidence="2" id="KW-0808">Transferase</keyword>
<dbReference type="EC" id="2.7.7.7" evidence="1"/>
<evidence type="ECO:0000313" key="8">
    <source>
        <dbReference type="EMBL" id="WPY00742.1"/>
    </source>
</evidence>
<dbReference type="Gene3D" id="1.20.272.10">
    <property type="match status" value="1"/>
</dbReference>
<dbReference type="Gene3D" id="1.10.8.60">
    <property type="match status" value="1"/>
</dbReference>
<keyword evidence="4" id="KW-0235">DNA replication</keyword>
<evidence type="ECO:0000256" key="6">
    <source>
        <dbReference type="ARBA" id="ARBA00034754"/>
    </source>
</evidence>
<evidence type="ECO:0000256" key="3">
    <source>
        <dbReference type="ARBA" id="ARBA00022695"/>
    </source>
</evidence>
<dbReference type="EMBL" id="CP112932">
    <property type="protein sequence ID" value="WPY00742.1"/>
    <property type="molecule type" value="Genomic_DNA"/>
</dbReference>
<dbReference type="InterPro" id="IPR008921">
    <property type="entry name" value="DNA_pol3_clamp-load_cplx_C"/>
</dbReference>
<dbReference type="RefSeq" id="WP_323738787.1">
    <property type="nucleotide sequence ID" value="NZ_CP112932.1"/>
</dbReference>
<gene>
    <name evidence="8" type="ORF">Trichorick_00628</name>
</gene>
<dbReference type="SUPFAM" id="SSF52540">
    <property type="entry name" value="P-loop containing nucleoside triphosphate hydrolases"/>
    <property type="match status" value="1"/>
</dbReference>
<proteinExistence type="inferred from homology"/>
<keyword evidence="9" id="KW-1185">Reference proteome</keyword>
<evidence type="ECO:0000256" key="7">
    <source>
        <dbReference type="ARBA" id="ARBA00049244"/>
    </source>
</evidence>
<sequence>MKFYQDKIHQLMENIYGLKIKALLLYGPDKGYIKKICQIIIQRLNLLPRVITDTHLHVNQFDMLLNTQNFFGKKECLKIFISANQFNAEYKKILRSEFIHFPILIVDELAAHTELRKFFEAESNLAAVGCYYLDAQSVSKLILNKLTKIGKNIDSDALAYCTLHLQGDYQSIDNELNKLIYFTHDRSLITIDDAIKVISNDITANGDDLCVYFINKELAKLFEELAKLLQQNISMVLIIRALIRYYLNIYTVLELVKSGMTLDQAYKTLSPPIFFKQLANFKKITNSLAIVDTIAALSVLQQAEVQFKLYNNSFDFYQHVYCKIHLSK</sequence>
<keyword evidence="5" id="KW-0239">DNA-directed DNA polymerase</keyword>
<evidence type="ECO:0000256" key="5">
    <source>
        <dbReference type="ARBA" id="ARBA00022932"/>
    </source>
</evidence>
<evidence type="ECO:0000313" key="9">
    <source>
        <dbReference type="Proteomes" id="UP001326613"/>
    </source>
</evidence>
<reference evidence="8 9" key="1">
    <citation type="submission" date="2022-10" db="EMBL/GenBank/DDBJ databases">
        <title>Host association and intracellularity evolved multiple times independently in the Rickettsiales.</title>
        <authorList>
            <person name="Castelli M."/>
            <person name="Nardi T."/>
            <person name="Gammuto L."/>
            <person name="Bellinzona G."/>
            <person name="Sabaneyeva E."/>
            <person name="Potekhin A."/>
            <person name="Serra V."/>
            <person name="Petroni G."/>
            <person name="Sassera D."/>
        </authorList>
    </citation>
    <scope>NUCLEOTIDE SEQUENCE [LARGE SCALE GENOMIC DNA]</scope>
    <source>
        <strain evidence="8 9">Kr 154-4</strain>
    </source>
</reference>
<dbReference type="Proteomes" id="UP001326613">
    <property type="component" value="Chromosome"/>
</dbReference>
<evidence type="ECO:0000256" key="4">
    <source>
        <dbReference type="ARBA" id="ARBA00022705"/>
    </source>
</evidence>
<comment type="catalytic activity">
    <reaction evidence="7">
        <text>DNA(n) + a 2'-deoxyribonucleoside 5'-triphosphate = DNA(n+1) + diphosphate</text>
        <dbReference type="Rhea" id="RHEA:22508"/>
        <dbReference type="Rhea" id="RHEA-COMP:17339"/>
        <dbReference type="Rhea" id="RHEA-COMP:17340"/>
        <dbReference type="ChEBI" id="CHEBI:33019"/>
        <dbReference type="ChEBI" id="CHEBI:61560"/>
        <dbReference type="ChEBI" id="CHEBI:173112"/>
        <dbReference type="EC" id="2.7.7.7"/>
    </reaction>
</comment>
<evidence type="ECO:0000256" key="2">
    <source>
        <dbReference type="ARBA" id="ARBA00022679"/>
    </source>
</evidence>
<organism evidence="8 9">
    <name type="scientific">Candidatus Trichorickettsia mobilis</name>
    <dbReference type="NCBI Taxonomy" id="1346319"/>
    <lineage>
        <taxon>Bacteria</taxon>
        <taxon>Pseudomonadati</taxon>
        <taxon>Pseudomonadota</taxon>
        <taxon>Alphaproteobacteria</taxon>
        <taxon>Rickettsiales</taxon>
        <taxon>Rickettsiaceae</taxon>
        <taxon>Rickettsieae</taxon>
        <taxon>Candidatus Trichorickettsia</taxon>
    </lineage>
</organism>
<keyword evidence="3" id="KW-0548">Nucleotidyltransferase</keyword>
<evidence type="ECO:0000256" key="1">
    <source>
        <dbReference type="ARBA" id="ARBA00012417"/>
    </source>
</evidence>
<protein>
    <recommendedName>
        <fullName evidence="1">DNA-directed DNA polymerase</fullName>
        <ecNumber evidence="1">2.7.7.7</ecNumber>
    </recommendedName>
</protein>
<dbReference type="NCBIfam" id="TIGR01128">
    <property type="entry name" value="holA"/>
    <property type="match status" value="1"/>
</dbReference>
<name>A0ABZ0UVT9_9RICK</name>
<dbReference type="InterPro" id="IPR027417">
    <property type="entry name" value="P-loop_NTPase"/>
</dbReference>